<evidence type="ECO:0000313" key="2">
    <source>
        <dbReference type="Proteomes" id="UP000235828"/>
    </source>
</evidence>
<keyword evidence="2" id="KW-1185">Reference proteome</keyword>
<accession>A0A2N8ZN79</accession>
<gene>
    <name evidence="1" type="ORF">VTAP4600_B1705</name>
</gene>
<dbReference type="KEGG" id="vta:B1705"/>
<dbReference type="EMBL" id="LT960612">
    <property type="protein sequence ID" value="SON53316.1"/>
    <property type="molecule type" value="Genomic_DNA"/>
</dbReference>
<dbReference type="AlphaFoldDB" id="A0A2N8ZN79"/>
<dbReference type="Proteomes" id="UP000235828">
    <property type="component" value="Chromosome B"/>
</dbReference>
<proteinExistence type="predicted"/>
<protein>
    <submittedName>
        <fullName evidence="1">Uncharacterized protein</fullName>
    </submittedName>
</protein>
<reference evidence="1 2" key="1">
    <citation type="submission" date="2017-10" db="EMBL/GenBank/DDBJ databases">
        <authorList>
            <person name="Banno H."/>
            <person name="Chua N.-H."/>
        </authorList>
    </citation>
    <scope>NUCLEOTIDE SEQUENCE [LARGE SCALE GENOMIC DNA]</scope>
    <source>
        <strain evidence="1">Vibrio tapetis CECT4600</strain>
    </source>
</reference>
<name>A0A2N8ZN79_9VIBR</name>
<sequence length="48" mass="5706">MVVSHKSLIHDCKQRRIHQEFEAQKDYPHVASAKDSPLLEHEYHHNES</sequence>
<organism evidence="1 2">
    <name type="scientific">Vibrio tapetis subsp. tapetis</name>
    <dbReference type="NCBI Taxonomy" id="1671868"/>
    <lineage>
        <taxon>Bacteria</taxon>
        <taxon>Pseudomonadati</taxon>
        <taxon>Pseudomonadota</taxon>
        <taxon>Gammaproteobacteria</taxon>
        <taxon>Vibrionales</taxon>
        <taxon>Vibrionaceae</taxon>
        <taxon>Vibrio</taxon>
    </lineage>
</organism>
<evidence type="ECO:0000313" key="1">
    <source>
        <dbReference type="EMBL" id="SON53316.1"/>
    </source>
</evidence>